<evidence type="ECO:0000259" key="6">
    <source>
        <dbReference type="Pfam" id="PF23609"/>
    </source>
</evidence>
<dbReference type="InterPro" id="IPR059104">
    <property type="entry name" value="Beta-prop_EIPR1-like"/>
</dbReference>
<evidence type="ECO:0000256" key="5">
    <source>
        <dbReference type="SAM" id="MobiDB-lite"/>
    </source>
</evidence>
<accession>A0AAD3HCI9</accession>
<feature type="repeat" description="WD" evidence="4">
    <location>
        <begin position="278"/>
        <end position="320"/>
    </location>
</feature>
<reference evidence="7 8" key="1">
    <citation type="journal article" date="2021" name="Sci. Rep.">
        <title>The genome of the diatom Chaetoceros tenuissimus carries an ancient integrated fragment of an extant virus.</title>
        <authorList>
            <person name="Hongo Y."/>
            <person name="Kimura K."/>
            <person name="Takaki Y."/>
            <person name="Yoshida Y."/>
            <person name="Baba S."/>
            <person name="Kobayashi G."/>
            <person name="Nagasaki K."/>
            <person name="Hano T."/>
            <person name="Tomaru Y."/>
        </authorList>
    </citation>
    <scope>NUCLEOTIDE SEQUENCE [LARGE SCALE GENOMIC DNA]</scope>
    <source>
        <strain evidence="7 8">NIES-3715</strain>
    </source>
</reference>
<proteinExistence type="inferred from homology"/>
<dbReference type="Gene3D" id="2.130.10.10">
    <property type="entry name" value="YVTN repeat-like/Quinoprotein amine dehydrogenase"/>
    <property type="match status" value="1"/>
</dbReference>
<dbReference type="Pfam" id="PF00400">
    <property type="entry name" value="WD40"/>
    <property type="match status" value="1"/>
</dbReference>
<evidence type="ECO:0000313" key="7">
    <source>
        <dbReference type="EMBL" id="GFH58817.1"/>
    </source>
</evidence>
<dbReference type="PROSITE" id="PS50294">
    <property type="entry name" value="WD_REPEATS_REGION"/>
    <property type="match status" value="1"/>
</dbReference>
<dbReference type="PANTHER" id="PTHR14205">
    <property type="entry name" value="WD-REPEAT PROTEIN"/>
    <property type="match status" value="1"/>
</dbReference>
<evidence type="ECO:0000256" key="2">
    <source>
        <dbReference type="ARBA" id="ARBA00022574"/>
    </source>
</evidence>
<dbReference type="EMBL" id="BLLK01000062">
    <property type="protein sequence ID" value="GFH58817.1"/>
    <property type="molecule type" value="Genomic_DNA"/>
</dbReference>
<evidence type="ECO:0000256" key="3">
    <source>
        <dbReference type="ARBA" id="ARBA00022737"/>
    </source>
</evidence>
<gene>
    <name evidence="7" type="ORF">CTEN210_15293</name>
</gene>
<evidence type="ECO:0000256" key="1">
    <source>
        <dbReference type="ARBA" id="ARBA00005672"/>
    </source>
</evidence>
<organism evidence="7 8">
    <name type="scientific">Chaetoceros tenuissimus</name>
    <dbReference type="NCBI Taxonomy" id="426638"/>
    <lineage>
        <taxon>Eukaryota</taxon>
        <taxon>Sar</taxon>
        <taxon>Stramenopiles</taxon>
        <taxon>Ochrophyta</taxon>
        <taxon>Bacillariophyta</taxon>
        <taxon>Coscinodiscophyceae</taxon>
        <taxon>Chaetocerotophycidae</taxon>
        <taxon>Chaetocerotales</taxon>
        <taxon>Chaetocerotaceae</taxon>
        <taxon>Chaetoceros</taxon>
    </lineage>
</organism>
<dbReference type="Pfam" id="PF23609">
    <property type="entry name" value="Beta-prop_EIPR1"/>
    <property type="match status" value="1"/>
</dbReference>
<dbReference type="GO" id="GO:0016567">
    <property type="term" value="P:protein ubiquitination"/>
    <property type="evidence" value="ECO:0007669"/>
    <property type="project" value="TreeGrafter"/>
</dbReference>
<dbReference type="InterPro" id="IPR015943">
    <property type="entry name" value="WD40/YVTN_repeat-like_dom_sf"/>
</dbReference>
<sequence>MFSNTSAELSLNAPARCISAVTNDTNNHRFLVGTCALPPSHQNGQEYMGGIRAVNPLYLLRYHEEMNEMAVDAQLDFGTDENTHHGEIWSCSSVPMDSRLVITCRSARESSIPSQNAQAETALWRIPESAMREDDIEFYHDEDDMDGNGKSEEISKSMEKICDVELGQGRVTDMQWNPRCIPNRNSFDDAETGTVSSNLLIVQSRSREVCLSMVDCDSSCVVSLDSINLSIPTARGIIPNPPKASWDPHNDHMCAVTLGTSIALVDMRTPSKVINGLKNCHRFGVTDVDYNPNKPSIISSSGQDALIKFWDLRYTASYMEDDYIPNSSAWSRTSPIRTIRGGHNHWATCIKYNAFHDQLLLSGGTDSIANLWRISSISSAPLFDLGDNGDMDEFDADIGSNLDDNDSFAEVAKSQSNDVDNDSYGDDLVGEKSGSGDVNTNDKNAQDIRVLNLEMRDSVYDVAWSAADPWVFASLGYDGNVVVNHVPSKEKYKILL</sequence>
<comment type="caution">
    <text evidence="7">The sequence shown here is derived from an EMBL/GenBank/DDBJ whole genome shotgun (WGS) entry which is preliminary data.</text>
</comment>
<evidence type="ECO:0000313" key="8">
    <source>
        <dbReference type="Proteomes" id="UP001054902"/>
    </source>
</evidence>
<feature type="domain" description="EIPR1-like beta-propeller" evidence="6">
    <location>
        <begin position="244"/>
        <end position="372"/>
    </location>
</feature>
<keyword evidence="3" id="KW-0677">Repeat</keyword>
<comment type="similarity">
    <text evidence="1">Belongs to the WD repeat EIPR1 family.</text>
</comment>
<evidence type="ECO:0000256" key="4">
    <source>
        <dbReference type="PROSITE-ProRule" id="PRU00221"/>
    </source>
</evidence>
<dbReference type="InterPro" id="IPR040323">
    <property type="entry name" value="EIPR1"/>
</dbReference>
<dbReference type="AlphaFoldDB" id="A0AAD3HCI9"/>
<dbReference type="InterPro" id="IPR001680">
    <property type="entry name" value="WD40_rpt"/>
</dbReference>
<dbReference type="SMART" id="SM00320">
    <property type="entry name" value="WD40"/>
    <property type="match status" value="3"/>
</dbReference>
<dbReference type="SUPFAM" id="SSF50978">
    <property type="entry name" value="WD40 repeat-like"/>
    <property type="match status" value="1"/>
</dbReference>
<name>A0AAD3HCI9_9STRA</name>
<dbReference type="PROSITE" id="PS00678">
    <property type="entry name" value="WD_REPEATS_1"/>
    <property type="match status" value="1"/>
</dbReference>
<keyword evidence="8" id="KW-1185">Reference proteome</keyword>
<protein>
    <recommendedName>
        <fullName evidence="6">EIPR1-like beta-propeller domain-containing protein</fullName>
    </recommendedName>
</protein>
<feature type="region of interest" description="Disordered" evidence="5">
    <location>
        <begin position="412"/>
        <end position="441"/>
    </location>
</feature>
<keyword evidence="2 4" id="KW-0853">WD repeat</keyword>
<dbReference type="InterPro" id="IPR019775">
    <property type="entry name" value="WD40_repeat_CS"/>
</dbReference>
<dbReference type="InterPro" id="IPR036322">
    <property type="entry name" value="WD40_repeat_dom_sf"/>
</dbReference>
<dbReference type="PROSITE" id="PS50082">
    <property type="entry name" value="WD_REPEATS_2"/>
    <property type="match status" value="1"/>
</dbReference>
<dbReference type="PANTHER" id="PTHR14205:SF15">
    <property type="entry name" value="EARP AND GARP COMPLEX-INTERACTING PROTEIN 1"/>
    <property type="match status" value="1"/>
</dbReference>
<dbReference type="Proteomes" id="UP001054902">
    <property type="component" value="Unassembled WGS sequence"/>
</dbReference>